<keyword evidence="5" id="KW-1185">Reference proteome</keyword>
<evidence type="ECO:0000256" key="2">
    <source>
        <dbReference type="ARBA" id="ARBA00022729"/>
    </source>
</evidence>
<dbReference type="PRINTS" id="PR01805">
    <property type="entry name" value="VACJLIPOPROT"/>
</dbReference>
<dbReference type="PROSITE" id="PS51257">
    <property type="entry name" value="PROKAR_LIPOPROTEIN"/>
    <property type="match status" value="1"/>
</dbReference>
<proteinExistence type="inferred from homology"/>
<dbReference type="AlphaFoldDB" id="A0A4P6HM92"/>
<dbReference type="Pfam" id="PF04333">
    <property type="entry name" value="MlaA"/>
    <property type="match status" value="1"/>
</dbReference>
<accession>A0A4P6HM92</accession>
<dbReference type="EMBL" id="CP026538">
    <property type="protein sequence ID" value="QAZ67734.1"/>
    <property type="molecule type" value="Genomic_DNA"/>
</dbReference>
<comment type="similarity">
    <text evidence="1">Belongs to the MlaA family.</text>
</comment>
<dbReference type="InterPro" id="IPR007428">
    <property type="entry name" value="MlaA"/>
</dbReference>
<feature type="signal peptide" evidence="3">
    <location>
        <begin position="1"/>
        <end position="22"/>
    </location>
</feature>
<dbReference type="GO" id="GO:0120010">
    <property type="term" value="P:intermembrane phospholipid transfer"/>
    <property type="evidence" value="ECO:0007669"/>
    <property type="project" value="TreeGrafter"/>
</dbReference>
<evidence type="ECO:0008006" key="6">
    <source>
        <dbReference type="Google" id="ProtNLM"/>
    </source>
</evidence>
<dbReference type="RefSeq" id="WP_129352582.1">
    <property type="nucleotide sequence ID" value="NZ_CP026538.1"/>
</dbReference>
<keyword evidence="2 3" id="KW-0732">Signal</keyword>
<dbReference type="PANTHER" id="PTHR30035">
    <property type="entry name" value="LIPOPROTEIN VACJ-RELATED"/>
    <property type="match status" value="1"/>
</dbReference>
<sequence length="312" mass="33832">MTAALSRKCLLPLLLLSVLVMTGCNGRQKTSKDFDKAVAPTPAAVQTPAPAAIQTPAQAPAPTAAASTEAVAAKPAAAPVAAVTQTAPATPQADDYAETPYKPTPDPLYYWNKTWFKFNDLFYSGLMRPFAKGYAFVVPKQVRSGLTNAYQNFIFPIRFLNALLQLDFKKASKEFGRFMINSTLGIGGLVDVAKADPNLAPGNEDFGQTLGRWGVGDGFYIVWPLLGPSTARDTIGMAGDAAANPLTWIFGPWSIYGDDNPWYWSYIIKGADVFNNLPNKLESYDAVVKPAVDPYTAVKDAYIQYRRNAVSQ</sequence>
<dbReference type="PANTHER" id="PTHR30035:SF3">
    <property type="entry name" value="INTERMEMBRANE PHOSPHOLIPID TRANSPORT SYSTEM LIPOPROTEIN MLAA"/>
    <property type="match status" value="1"/>
</dbReference>
<protein>
    <recommendedName>
        <fullName evidence="6">VacJ family lipoprotein</fullName>
    </recommendedName>
</protein>
<evidence type="ECO:0000256" key="1">
    <source>
        <dbReference type="ARBA" id="ARBA00010634"/>
    </source>
</evidence>
<dbReference type="KEGG" id="dcb:C3Y92_11070"/>
<organism evidence="4 5">
    <name type="scientific">Solidesulfovibrio carbinolicus</name>
    <dbReference type="NCBI Taxonomy" id="296842"/>
    <lineage>
        <taxon>Bacteria</taxon>
        <taxon>Pseudomonadati</taxon>
        <taxon>Thermodesulfobacteriota</taxon>
        <taxon>Desulfovibrionia</taxon>
        <taxon>Desulfovibrionales</taxon>
        <taxon>Desulfovibrionaceae</taxon>
        <taxon>Solidesulfovibrio</taxon>
    </lineage>
</organism>
<gene>
    <name evidence="4" type="ORF">C3Y92_11070</name>
</gene>
<dbReference type="Proteomes" id="UP000293296">
    <property type="component" value="Chromosome"/>
</dbReference>
<feature type="chain" id="PRO_5020884607" description="VacJ family lipoprotein" evidence="3">
    <location>
        <begin position="23"/>
        <end position="312"/>
    </location>
</feature>
<evidence type="ECO:0000313" key="5">
    <source>
        <dbReference type="Proteomes" id="UP000293296"/>
    </source>
</evidence>
<dbReference type="GO" id="GO:0016020">
    <property type="term" value="C:membrane"/>
    <property type="evidence" value="ECO:0007669"/>
    <property type="project" value="InterPro"/>
</dbReference>
<dbReference type="OrthoDB" id="9785326at2"/>
<name>A0A4P6HM92_9BACT</name>
<evidence type="ECO:0000313" key="4">
    <source>
        <dbReference type="EMBL" id="QAZ67734.1"/>
    </source>
</evidence>
<reference evidence="4 5" key="1">
    <citation type="submission" date="2018-02" db="EMBL/GenBank/DDBJ databases">
        <title>Genome sequence of Desulfovibrio carbinolicus DSM 3852.</title>
        <authorList>
            <person name="Wilbanks E."/>
            <person name="Skennerton C.T."/>
            <person name="Orphan V.J."/>
        </authorList>
    </citation>
    <scope>NUCLEOTIDE SEQUENCE [LARGE SCALE GENOMIC DNA]</scope>
    <source>
        <strain evidence="4 5">DSM 3852</strain>
    </source>
</reference>
<evidence type="ECO:0000256" key="3">
    <source>
        <dbReference type="SAM" id="SignalP"/>
    </source>
</evidence>